<evidence type="ECO:0000313" key="4">
    <source>
        <dbReference type="EMBL" id="DAZ95018.1"/>
    </source>
</evidence>
<gene>
    <name evidence="4" type="ORF">N0F65_003644</name>
</gene>
<dbReference type="Pfam" id="PF11817">
    <property type="entry name" value="Foie-gras_1"/>
    <property type="match status" value="1"/>
</dbReference>
<feature type="domain" description="TRAPPC10/Trs130 N-terminal" evidence="3">
    <location>
        <begin position="23"/>
        <end position="339"/>
    </location>
</feature>
<feature type="domain" description="Trafficking protein particle complex subunit 11" evidence="2">
    <location>
        <begin position="490"/>
        <end position="573"/>
    </location>
</feature>
<comment type="caution">
    <text evidence="4">The sequence shown here is derived from an EMBL/GenBank/DDBJ whole genome shotgun (WGS) entry which is preliminary data.</text>
</comment>
<evidence type="ECO:0008006" key="6">
    <source>
        <dbReference type="Google" id="ProtNLM"/>
    </source>
</evidence>
<feature type="compositionally biased region" description="Basic and acidic residues" evidence="1">
    <location>
        <begin position="673"/>
        <end position="687"/>
    </location>
</feature>
<dbReference type="InterPro" id="IPR021773">
    <property type="entry name" value="TPC11"/>
</dbReference>
<dbReference type="PANTHER" id="PTHR13251">
    <property type="entry name" value="EPILEPSY HOLOPROSENCEPHALY CANDIDATE 1/TMEM1"/>
    <property type="match status" value="1"/>
</dbReference>
<reference evidence="4" key="2">
    <citation type="journal article" date="2023" name="Microbiol Resour">
        <title>Decontamination and Annotation of the Draft Genome Sequence of the Oomycete Lagenidium giganteum ARSEF 373.</title>
        <authorList>
            <person name="Morgan W.R."/>
            <person name="Tartar A."/>
        </authorList>
    </citation>
    <scope>NUCLEOTIDE SEQUENCE</scope>
    <source>
        <strain evidence="4">ARSEF 373</strain>
    </source>
</reference>
<dbReference type="InterPro" id="IPR056913">
    <property type="entry name" value="TRAPPC10/Trs130_N"/>
</dbReference>
<dbReference type="GO" id="GO:0045277">
    <property type="term" value="C:respiratory chain complex IV"/>
    <property type="evidence" value="ECO:0007669"/>
    <property type="project" value="InterPro"/>
</dbReference>
<dbReference type="GO" id="GO:0005740">
    <property type="term" value="C:mitochondrial envelope"/>
    <property type="evidence" value="ECO:0007669"/>
    <property type="project" value="InterPro"/>
</dbReference>
<feature type="region of interest" description="Disordered" evidence="1">
    <location>
        <begin position="668"/>
        <end position="687"/>
    </location>
</feature>
<evidence type="ECO:0000259" key="3">
    <source>
        <dbReference type="Pfam" id="PF23036"/>
    </source>
</evidence>
<dbReference type="GO" id="GO:0034498">
    <property type="term" value="P:early endosome to Golgi transport"/>
    <property type="evidence" value="ECO:0007669"/>
    <property type="project" value="TreeGrafter"/>
</dbReference>
<reference evidence="4" key="1">
    <citation type="submission" date="2022-11" db="EMBL/GenBank/DDBJ databases">
        <authorList>
            <person name="Morgan W.R."/>
            <person name="Tartar A."/>
        </authorList>
    </citation>
    <scope>NUCLEOTIDE SEQUENCE</scope>
    <source>
        <strain evidence="4">ARSEF 373</strain>
    </source>
</reference>
<dbReference type="GO" id="GO:1990071">
    <property type="term" value="C:TRAPPII protein complex"/>
    <property type="evidence" value="ECO:0007669"/>
    <property type="project" value="InterPro"/>
</dbReference>
<dbReference type="Gene3D" id="2.60.11.10">
    <property type="entry name" value="Cytochrome c oxidase, subunit Vb"/>
    <property type="match status" value="1"/>
</dbReference>
<organism evidence="4 5">
    <name type="scientific">Lagenidium giganteum</name>
    <dbReference type="NCBI Taxonomy" id="4803"/>
    <lineage>
        <taxon>Eukaryota</taxon>
        <taxon>Sar</taxon>
        <taxon>Stramenopiles</taxon>
        <taxon>Oomycota</taxon>
        <taxon>Peronosporomycetes</taxon>
        <taxon>Pythiales</taxon>
        <taxon>Pythiaceae</taxon>
    </lineage>
</organism>
<keyword evidence="5" id="KW-1185">Reference proteome</keyword>
<name>A0AAV2YNU6_9STRA</name>
<dbReference type="Pfam" id="PF01215">
    <property type="entry name" value="COX5B"/>
    <property type="match status" value="1"/>
</dbReference>
<evidence type="ECO:0000313" key="5">
    <source>
        <dbReference type="Proteomes" id="UP001146120"/>
    </source>
</evidence>
<accession>A0AAV2YNU6</accession>
<dbReference type="GO" id="GO:0006891">
    <property type="term" value="P:intra-Golgi vesicle-mediated transport"/>
    <property type="evidence" value="ECO:0007669"/>
    <property type="project" value="TreeGrafter"/>
</dbReference>
<sequence length="1371" mass="152195">MASLYATITPHFTQDLLTPGLKVGYTDEGGVWQFVLPSLTLRLPLRAIEWKNMVGVTKTIDKLQLNFISNYEAESMMPLVCIYVVKCEDLDWYKSNVKQQLAQWIERMNQLKVEWMVLYVPLGTRIKAGGSRSTISNVYKKIFEKIRADFTPKKGNSMAGGSGGSAAADRICKIETLEGGSLVGAPGQHQQHESQWSDLLVRLKKCIMEAFEIKCFQYEEELRSLDTKRAMSGWNFGAFFVAKERLALMYQQAYLLDDGIRHLDELEAIFQSLNDADLGTFSTSKDIDSSAEIFRASPLALRMLDVQQQIGANNASPLVIRLYLFCRQIRMLYLMGNFAQLTTRATAFISSFCQALRESQHKAPGVMWYQPSQWAVGACLEIAYACELSWSGHDYEVSSASVSESASQALSPEKMSRHLGELLYLARRIITATLRLPEAVDLLPKSSGVQGEEATVISLDSDAWYMWLSKAFQSATGIELQRCLWEVSHLASLHFSRAGRHRFAVFLGRECARYHFRHREFESASRLFRSHARQCEEDKWWMLSSESVRCICRCEVSLGRSAQAVAACFNLLQIAQEAKIDVGHDFLAEVMEILTHHVGETQSNESINRVGMGQLIQSSLSVETLQLGSKSLEHGEVRLNVCLTNRFPAGVHLERMRAIFVWEQLPPSSQSERASEEGDRMMAPRKDSDRLHSVVLDAGECAVIVGGQTQPTVVINESGRATSNGSDKIVNGDSQPIVDEAECSEGKELVMEEANVYLYEKASANLVFLSTNVPIGSYHCARLECVIAGNSFPLATEDMLKSTRLQMLPRESTLQISIQAPPILVPDSLEEAFLVIETQRDLVTLGLLDISIGGTCVEYVRLESAEIVAGNAVNNTGTLSPKRRKSLDVNDSGTARDGVLSCAVGEHKPGEVIRCRVLLRVLPSRLHAPERDHLPELTLKAVFRYRHGHTGECTTDVRRTHMVIPVTAPVLSHVRLKCSNQRIFAGVTLTCNSVASVRLQDMKLSCSIDVEKSGVETGWRVVHDPNSHLLGCVLAPDQTVHLAFVLETKAVFAQAQVATGTLTLALDRGGIPANAFTSSWPAKWIVPIDCSAAVGSTFQITMTPQQTDGIRVGDCVDFDIHIQCTGAPAQPTSKNLLLCVTEGTEQDWLVLGKHKQLVRAPPTDPASPTATEDIPPDLHAHIRLVATRVGRLQFPRFRLLLDGAPLPSARVFQPHATLQLRVDPKSRRCPRHQAQPNKMLALRRVAAAAAVRRTPSVATRGFASGIPNIDEHAVGRQREELDDEKVGITTFNRDPLETEESQGNSKDDPIFVPSFNDVRPVGISHNDSSYVFWFNLTKGKVHYVPSIEKYFMLYNPAELAELVKEVEAKQQ</sequence>
<dbReference type="InterPro" id="IPR002124">
    <property type="entry name" value="Cyt_c_oxidase_su5b"/>
</dbReference>
<dbReference type="InterPro" id="IPR045126">
    <property type="entry name" value="TRAPPC10/Trs130"/>
</dbReference>
<dbReference type="Pfam" id="PF23036">
    <property type="entry name" value="TRAPPC10_1st"/>
    <property type="match status" value="1"/>
</dbReference>
<dbReference type="EMBL" id="DAKRPA010000222">
    <property type="protein sequence ID" value="DAZ95018.1"/>
    <property type="molecule type" value="Genomic_DNA"/>
</dbReference>
<protein>
    <recommendedName>
        <fullName evidence="6">Trafficking protein particle complex subunit 10</fullName>
    </recommendedName>
</protein>
<dbReference type="PANTHER" id="PTHR13251:SF3">
    <property type="entry name" value="TRAFFICKING PROTEIN PARTICLE COMPLEX SUBUNIT 10"/>
    <property type="match status" value="1"/>
</dbReference>
<dbReference type="SUPFAM" id="SSF57802">
    <property type="entry name" value="Rubredoxin-like"/>
    <property type="match status" value="1"/>
</dbReference>
<proteinExistence type="predicted"/>
<dbReference type="InterPro" id="IPR036972">
    <property type="entry name" value="Cyt_c_oxidase_su5b_sf"/>
</dbReference>
<dbReference type="GO" id="GO:0006123">
    <property type="term" value="P:mitochondrial electron transport, cytochrome c to oxygen"/>
    <property type="evidence" value="ECO:0007669"/>
    <property type="project" value="InterPro"/>
</dbReference>
<evidence type="ECO:0000256" key="1">
    <source>
        <dbReference type="SAM" id="MobiDB-lite"/>
    </source>
</evidence>
<evidence type="ECO:0000259" key="2">
    <source>
        <dbReference type="Pfam" id="PF11817"/>
    </source>
</evidence>
<dbReference type="Proteomes" id="UP001146120">
    <property type="component" value="Unassembled WGS sequence"/>
</dbReference>
<dbReference type="GO" id="GO:0005829">
    <property type="term" value="C:cytosol"/>
    <property type="evidence" value="ECO:0007669"/>
    <property type="project" value="GOC"/>
</dbReference>